<accession>A0ABT9U6K3</accession>
<evidence type="ECO:0000259" key="2">
    <source>
        <dbReference type="PROSITE" id="PS50924"/>
    </source>
</evidence>
<evidence type="ECO:0000313" key="3">
    <source>
        <dbReference type="EMBL" id="MDQ0114686.1"/>
    </source>
</evidence>
<feature type="transmembrane region" description="Helical" evidence="1">
    <location>
        <begin position="80"/>
        <end position="100"/>
    </location>
</feature>
<dbReference type="PANTHER" id="PTHR35152">
    <property type="entry name" value="DOMAIN SIGNALLING PROTEIN, PUTATIVE (AFU_ORTHOLOGUE AFUA_5G11310)-RELATED"/>
    <property type="match status" value="1"/>
</dbReference>
<evidence type="ECO:0000313" key="4">
    <source>
        <dbReference type="Proteomes" id="UP001229346"/>
    </source>
</evidence>
<keyword evidence="4" id="KW-1185">Reference proteome</keyword>
<dbReference type="EMBL" id="JAUSSU010000008">
    <property type="protein sequence ID" value="MDQ0114686.1"/>
    <property type="molecule type" value="Genomic_DNA"/>
</dbReference>
<sequence length="150" mass="16687">MTHKISNTKSQLGWLVAASFVMGSGVWAMHFVGMIAFHLELPVHYDVRETSISFFASIIGSFAAFYLTMTKQATKPRLALGSFIMGAGIVWMHYIGMLSMRVPATAITYKPLIWAASALLAVIASYAALYIFTKFRRSGNRGWPKWGHPH</sequence>
<comment type="caution">
    <text evidence="1">Lacks conserved residue(s) required for the propagation of feature annotation.</text>
</comment>
<protein>
    <submittedName>
        <fullName evidence="3">NO-binding membrane sensor protein with MHYT domain</fullName>
    </submittedName>
</protein>
<name>A0ABT9U6K3_PAEHA</name>
<dbReference type="PROSITE" id="PS50924">
    <property type="entry name" value="MHYT"/>
    <property type="match status" value="1"/>
</dbReference>
<keyword evidence="1" id="KW-1133">Transmembrane helix</keyword>
<dbReference type="PANTHER" id="PTHR35152:SF1">
    <property type="entry name" value="DOMAIN SIGNALLING PROTEIN, PUTATIVE (AFU_ORTHOLOGUE AFUA_5G11310)-RELATED"/>
    <property type="match status" value="1"/>
</dbReference>
<feature type="transmembrane region" description="Helical" evidence="1">
    <location>
        <begin position="112"/>
        <end position="132"/>
    </location>
</feature>
<dbReference type="InterPro" id="IPR005330">
    <property type="entry name" value="MHYT_dom"/>
</dbReference>
<keyword evidence="1" id="KW-0812">Transmembrane</keyword>
<comment type="caution">
    <text evidence="3">The sequence shown here is derived from an EMBL/GenBank/DDBJ whole genome shotgun (WGS) entry which is preliminary data.</text>
</comment>
<keyword evidence="1" id="KW-0472">Membrane</keyword>
<dbReference type="Proteomes" id="UP001229346">
    <property type="component" value="Unassembled WGS sequence"/>
</dbReference>
<gene>
    <name evidence="3" type="ORF">J2T15_004142</name>
</gene>
<proteinExistence type="predicted"/>
<dbReference type="RefSeq" id="WP_307206069.1">
    <property type="nucleotide sequence ID" value="NZ_JAUSSU010000008.1"/>
</dbReference>
<feature type="transmembrane region" description="Helical" evidence="1">
    <location>
        <begin position="12"/>
        <end position="39"/>
    </location>
</feature>
<feature type="domain" description="MHYT" evidence="2">
    <location>
        <begin position="1"/>
        <end position="150"/>
    </location>
</feature>
<dbReference type="Pfam" id="PF03707">
    <property type="entry name" value="MHYT"/>
    <property type="match status" value="2"/>
</dbReference>
<organism evidence="3 4">
    <name type="scientific">Paenibacillus harenae</name>
    <dbReference type="NCBI Taxonomy" id="306543"/>
    <lineage>
        <taxon>Bacteria</taxon>
        <taxon>Bacillati</taxon>
        <taxon>Bacillota</taxon>
        <taxon>Bacilli</taxon>
        <taxon>Bacillales</taxon>
        <taxon>Paenibacillaceae</taxon>
        <taxon>Paenibacillus</taxon>
    </lineage>
</organism>
<evidence type="ECO:0000256" key="1">
    <source>
        <dbReference type="PROSITE-ProRule" id="PRU00244"/>
    </source>
</evidence>
<feature type="transmembrane region" description="Helical" evidence="1">
    <location>
        <begin position="51"/>
        <end position="68"/>
    </location>
</feature>
<reference evidence="3 4" key="1">
    <citation type="submission" date="2023-07" db="EMBL/GenBank/DDBJ databases">
        <title>Sorghum-associated microbial communities from plants grown in Nebraska, USA.</title>
        <authorList>
            <person name="Schachtman D."/>
        </authorList>
    </citation>
    <scope>NUCLEOTIDE SEQUENCE [LARGE SCALE GENOMIC DNA]</scope>
    <source>
        <strain evidence="3 4">CC482</strain>
    </source>
</reference>